<dbReference type="Proteomes" id="UP000823674">
    <property type="component" value="Chromosome A07"/>
</dbReference>
<sequence>MIKEPQAWPRFVTELERIETLQICFPDFNITYVPRARNQISDFLAKTARSFHRELHFIGCSIPVWLLIQPQSSLYSFKPIYWVTMHIFKFEENIIYTDPRITKLQALAWNINAHQKIGNLIWQLIT</sequence>
<reference evidence="1 2" key="1">
    <citation type="submission" date="2021-03" db="EMBL/GenBank/DDBJ databases">
        <authorList>
            <person name="King G.J."/>
            <person name="Bancroft I."/>
            <person name="Baten A."/>
            <person name="Bloomfield J."/>
            <person name="Borpatragohain P."/>
            <person name="He Z."/>
            <person name="Irish N."/>
            <person name="Irwin J."/>
            <person name="Liu K."/>
            <person name="Mauleon R.P."/>
            <person name="Moore J."/>
            <person name="Morris R."/>
            <person name="Ostergaard L."/>
            <person name="Wang B."/>
            <person name="Wells R."/>
        </authorList>
    </citation>
    <scope>NUCLEOTIDE SEQUENCE [LARGE SCALE GENOMIC DNA]</scope>
    <source>
        <strain evidence="1">R-o-18</strain>
        <tissue evidence="1">Leaf</tissue>
    </source>
</reference>
<comment type="caution">
    <text evidence="1">The sequence shown here is derived from an EMBL/GenBank/DDBJ whole genome shotgun (WGS) entry which is preliminary data.</text>
</comment>
<dbReference type="EMBL" id="JADBGQ010000009">
    <property type="protein sequence ID" value="KAG5378323.1"/>
    <property type="molecule type" value="Genomic_DNA"/>
</dbReference>
<evidence type="ECO:0000313" key="2">
    <source>
        <dbReference type="Proteomes" id="UP000823674"/>
    </source>
</evidence>
<evidence type="ECO:0008006" key="3">
    <source>
        <dbReference type="Google" id="ProtNLM"/>
    </source>
</evidence>
<accession>A0ABQ7KV74</accession>
<protein>
    <recommendedName>
        <fullName evidence="3">RNase H type-1 domain-containing protein</fullName>
    </recommendedName>
</protein>
<organism evidence="1 2">
    <name type="scientific">Brassica rapa subsp. trilocularis</name>
    <dbReference type="NCBI Taxonomy" id="1813537"/>
    <lineage>
        <taxon>Eukaryota</taxon>
        <taxon>Viridiplantae</taxon>
        <taxon>Streptophyta</taxon>
        <taxon>Embryophyta</taxon>
        <taxon>Tracheophyta</taxon>
        <taxon>Spermatophyta</taxon>
        <taxon>Magnoliopsida</taxon>
        <taxon>eudicotyledons</taxon>
        <taxon>Gunneridae</taxon>
        <taxon>Pentapetalae</taxon>
        <taxon>rosids</taxon>
        <taxon>malvids</taxon>
        <taxon>Brassicales</taxon>
        <taxon>Brassicaceae</taxon>
        <taxon>Brassiceae</taxon>
        <taxon>Brassica</taxon>
    </lineage>
</organism>
<proteinExistence type="predicted"/>
<name>A0ABQ7KV74_BRACM</name>
<keyword evidence="2" id="KW-1185">Reference proteome</keyword>
<gene>
    <name evidence="1" type="primary">A07g503060.1_BraROA</name>
    <name evidence="1" type="ORF">IGI04_026165</name>
</gene>
<evidence type="ECO:0000313" key="1">
    <source>
        <dbReference type="EMBL" id="KAG5378323.1"/>
    </source>
</evidence>